<dbReference type="Pfam" id="PF00196">
    <property type="entry name" value="GerE"/>
    <property type="match status" value="1"/>
</dbReference>
<feature type="domain" description="Response regulatory" evidence="7">
    <location>
        <begin position="17"/>
        <end position="133"/>
    </location>
</feature>
<organism evidence="8 9">
    <name type="scientific">Ramlibacter humi</name>
    <dbReference type="NCBI Taxonomy" id="2530451"/>
    <lineage>
        <taxon>Bacteria</taxon>
        <taxon>Pseudomonadati</taxon>
        <taxon>Pseudomonadota</taxon>
        <taxon>Betaproteobacteria</taxon>
        <taxon>Burkholderiales</taxon>
        <taxon>Comamonadaceae</taxon>
        <taxon>Ramlibacter</taxon>
    </lineage>
</organism>
<evidence type="ECO:0000259" key="7">
    <source>
        <dbReference type="PROSITE" id="PS50110"/>
    </source>
</evidence>
<evidence type="ECO:0000256" key="1">
    <source>
        <dbReference type="ARBA" id="ARBA00023015"/>
    </source>
</evidence>
<dbReference type="SUPFAM" id="SSF52172">
    <property type="entry name" value="CheY-like"/>
    <property type="match status" value="1"/>
</dbReference>
<sequence length="245" mass="26156">MSSSGNAALRAPVQPCKILVASEHGIIRQGLRLMLGAATSHVLVDDARPMREIREAIASLRPDVVVADVSTGPEGVSALAQVFADRPPPARLLLLYPPCTTPGTGMFSMLRGYAAVSASNDPMELLGALQALLCDEVRTGVDPGETVPDSMVVEGVRITPREREVMQLITQGLCNKRIARALNISLATVRTHRQRLMSKLGLRNSVEVALFGARAFRNGQAEPGPRQPVRRPPAKPAKCAASEAT</sequence>
<dbReference type="OrthoDB" id="3374006at2"/>
<evidence type="ECO:0000259" key="6">
    <source>
        <dbReference type="PROSITE" id="PS50043"/>
    </source>
</evidence>
<protein>
    <submittedName>
        <fullName evidence="8">Response regulator transcription factor</fullName>
    </submittedName>
</protein>
<feature type="modified residue" description="4-aspartylphosphate" evidence="4">
    <location>
        <position position="68"/>
    </location>
</feature>
<dbReference type="GO" id="GO:0003677">
    <property type="term" value="F:DNA binding"/>
    <property type="evidence" value="ECO:0007669"/>
    <property type="project" value="UniProtKB-KW"/>
</dbReference>
<reference evidence="8 9" key="1">
    <citation type="submission" date="2019-03" db="EMBL/GenBank/DDBJ databases">
        <title>Ramlibacter sp. 18x22-1, whole genome shotgun sequence.</title>
        <authorList>
            <person name="Zhang X."/>
            <person name="Feng G."/>
            <person name="Zhu H."/>
        </authorList>
    </citation>
    <scope>NUCLEOTIDE SEQUENCE [LARGE SCALE GENOMIC DNA]</scope>
    <source>
        <strain evidence="8 9">18x22-1</strain>
    </source>
</reference>
<feature type="region of interest" description="Disordered" evidence="5">
    <location>
        <begin position="219"/>
        <end position="245"/>
    </location>
</feature>
<gene>
    <name evidence="8" type="ORF">EZ216_14400</name>
</gene>
<evidence type="ECO:0000256" key="2">
    <source>
        <dbReference type="ARBA" id="ARBA00023125"/>
    </source>
</evidence>
<dbReference type="PROSITE" id="PS50043">
    <property type="entry name" value="HTH_LUXR_2"/>
    <property type="match status" value="1"/>
</dbReference>
<evidence type="ECO:0000313" key="9">
    <source>
        <dbReference type="Proteomes" id="UP000297839"/>
    </source>
</evidence>
<evidence type="ECO:0000256" key="5">
    <source>
        <dbReference type="SAM" id="MobiDB-lite"/>
    </source>
</evidence>
<dbReference type="Proteomes" id="UP000297839">
    <property type="component" value="Unassembled WGS sequence"/>
</dbReference>
<dbReference type="AlphaFoldDB" id="A0A4Z0BLT2"/>
<dbReference type="Gene3D" id="3.40.50.2300">
    <property type="match status" value="1"/>
</dbReference>
<dbReference type="CDD" id="cd06170">
    <property type="entry name" value="LuxR_C_like"/>
    <property type="match status" value="1"/>
</dbReference>
<dbReference type="SMART" id="SM00421">
    <property type="entry name" value="HTH_LUXR"/>
    <property type="match status" value="1"/>
</dbReference>
<dbReference type="PROSITE" id="PS50110">
    <property type="entry name" value="RESPONSE_REGULATORY"/>
    <property type="match status" value="1"/>
</dbReference>
<dbReference type="PROSITE" id="PS00622">
    <property type="entry name" value="HTH_LUXR_1"/>
    <property type="match status" value="1"/>
</dbReference>
<dbReference type="InterPro" id="IPR001789">
    <property type="entry name" value="Sig_transdc_resp-reg_receiver"/>
</dbReference>
<dbReference type="GO" id="GO:0006355">
    <property type="term" value="P:regulation of DNA-templated transcription"/>
    <property type="evidence" value="ECO:0007669"/>
    <property type="project" value="InterPro"/>
</dbReference>
<comment type="caution">
    <text evidence="8">The sequence shown here is derived from an EMBL/GenBank/DDBJ whole genome shotgun (WGS) entry which is preliminary data.</text>
</comment>
<keyword evidence="3" id="KW-0804">Transcription</keyword>
<dbReference type="InterPro" id="IPR011006">
    <property type="entry name" value="CheY-like_superfamily"/>
</dbReference>
<feature type="compositionally biased region" description="Low complexity" evidence="5">
    <location>
        <begin position="236"/>
        <end position="245"/>
    </location>
</feature>
<dbReference type="InterPro" id="IPR016032">
    <property type="entry name" value="Sig_transdc_resp-reg_C-effctor"/>
</dbReference>
<dbReference type="PRINTS" id="PR00038">
    <property type="entry name" value="HTHLUXR"/>
</dbReference>
<dbReference type="SUPFAM" id="SSF46894">
    <property type="entry name" value="C-terminal effector domain of the bipartite response regulators"/>
    <property type="match status" value="1"/>
</dbReference>
<dbReference type="EMBL" id="SMLK01000004">
    <property type="protein sequence ID" value="TFZ00287.1"/>
    <property type="molecule type" value="Genomic_DNA"/>
</dbReference>
<dbReference type="InterPro" id="IPR039420">
    <property type="entry name" value="WalR-like"/>
</dbReference>
<evidence type="ECO:0000256" key="3">
    <source>
        <dbReference type="ARBA" id="ARBA00023163"/>
    </source>
</evidence>
<feature type="domain" description="HTH luxR-type" evidence="6">
    <location>
        <begin position="151"/>
        <end position="216"/>
    </location>
</feature>
<accession>A0A4Z0BLT2</accession>
<dbReference type="PANTHER" id="PTHR43214:SF41">
    <property type="entry name" value="NITRATE_NITRITE RESPONSE REGULATOR PROTEIN NARP"/>
    <property type="match status" value="1"/>
</dbReference>
<name>A0A4Z0BLT2_9BURK</name>
<evidence type="ECO:0000313" key="8">
    <source>
        <dbReference type="EMBL" id="TFZ00287.1"/>
    </source>
</evidence>
<dbReference type="InterPro" id="IPR000792">
    <property type="entry name" value="Tscrpt_reg_LuxR_C"/>
</dbReference>
<evidence type="ECO:0000256" key="4">
    <source>
        <dbReference type="PROSITE-ProRule" id="PRU00169"/>
    </source>
</evidence>
<dbReference type="PANTHER" id="PTHR43214">
    <property type="entry name" value="TWO-COMPONENT RESPONSE REGULATOR"/>
    <property type="match status" value="1"/>
</dbReference>
<dbReference type="GO" id="GO:0000160">
    <property type="term" value="P:phosphorelay signal transduction system"/>
    <property type="evidence" value="ECO:0007669"/>
    <property type="project" value="InterPro"/>
</dbReference>
<keyword evidence="2" id="KW-0238">DNA-binding</keyword>
<keyword evidence="9" id="KW-1185">Reference proteome</keyword>
<proteinExistence type="predicted"/>
<keyword evidence="4" id="KW-0597">Phosphoprotein</keyword>
<dbReference type="RefSeq" id="WP_135250473.1">
    <property type="nucleotide sequence ID" value="NZ_SMLK01000004.1"/>
</dbReference>
<keyword evidence="1" id="KW-0805">Transcription regulation</keyword>